<protein>
    <submittedName>
        <fullName evidence="1">Uncharacterized protein</fullName>
    </submittedName>
</protein>
<evidence type="ECO:0000313" key="1">
    <source>
        <dbReference type="EMBL" id="VUD71155.1"/>
    </source>
</evidence>
<sequence length="137" mass="16426">MPVRRLYGTRDFVEWLKERERASEASRLGVETSVIEQIDTIFHRFIVGDTFRNRWDFRCIKVERHPVWEFKTPDMRIFGWFPAKDCFIAAYGGWADYIKDHDLYRGYRLEIRRLRREMSLAKELCGEGTTPDDVISN</sequence>
<evidence type="ECO:0000313" key="2">
    <source>
        <dbReference type="Proteomes" id="UP000410984"/>
    </source>
</evidence>
<dbReference type="Proteomes" id="UP000410984">
    <property type="component" value="Unassembled WGS sequence"/>
</dbReference>
<dbReference type="AlphaFoldDB" id="A0A509ECA9"/>
<gene>
    <name evidence="1" type="ORF">MET9862_01731</name>
</gene>
<accession>A0A509ECA9</accession>
<proteinExistence type="predicted"/>
<organism evidence="1 2">
    <name type="scientific">Methylobacterium symbioticum</name>
    <dbReference type="NCBI Taxonomy" id="2584084"/>
    <lineage>
        <taxon>Bacteria</taxon>
        <taxon>Pseudomonadati</taxon>
        <taxon>Pseudomonadota</taxon>
        <taxon>Alphaproteobacteria</taxon>
        <taxon>Hyphomicrobiales</taxon>
        <taxon>Methylobacteriaceae</taxon>
        <taxon>Methylobacterium</taxon>
    </lineage>
</organism>
<name>A0A509ECA9_9HYPH</name>
<keyword evidence="2" id="KW-1185">Reference proteome</keyword>
<reference evidence="1 2" key="1">
    <citation type="submission" date="2019-06" db="EMBL/GenBank/DDBJ databases">
        <authorList>
            <person name="Rodrigo-Torres L."/>
            <person name="Arahal R. D."/>
            <person name="Lucena T."/>
        </authorList>
    </citation>
    <scope>NUCLEOTIDE SEQUENCE [LARGE SCALE GENOMIC DNA]</scope>
    <source>
        <strain evidence="1 2">SB0023/3</strain>
    </source>
</reference>
<dbReference type="EMBL" id="CABFPH010000017">
    <property type="protein sequence ID" value="VUD71155.1"/>
    <property type="molecule type" value="Genomic_DNA"/>
</dbReference>